<comment type="caution">
    <text evidence="1">The sequence shown here is derived from an EMBL/GenBank/DDBJ whole genome shotgun (WGS) entry which is preliminary data.</text>
</comment>
<gene>
    <name evidence="1" type="ORF">LCGC14_2609300</name>
</gene>
<accession>A0A0F9CZ38</accession>
<sequence length="59" mass="7311">MKDKRNIRMAIRYTEEEAEDLRKFIKDNTDYTISEFIRRAIKEKRLDLMGYEIEIRKLI</sequence>
<dbReference type="AlphaFoldDB" id="A0A0F9CZ38"/>
<evidence type="ECO:0000313" key="1">
    <source>
        <dbReference type="EMBL" id="KKL05113.1"/>
    </source>
</evidence>
<dbReference type="EMBL" id="LAZR01044253">
    <property type="protein sequence ID" value="KKL05113.1"/>
    <property type="molecule type" value="Genomic_DNA"/>
</dbReference>
<name>A0A0F9CZ38_9ZZZZ</name>
<reference evidence="1" key="1">
    <citation type="journal article" date="2015" name="Nature">
        <title>Complex archaea that bridge the gap between prokaryotes and eukaryotes.</title>
        <authorList>
            <person name="Spang A."/>
            <person name="Saw J.H."/>
            <person name="Jorgensen S.L."/>
            <person name="Zaremba-Niedzwiedzka K."/>
            <person name="Martijn J."/>
            <person name="Lind A.E."/>
            <person name="van Eijk R."/>
            <person name="Schleper C."/>
            <person name="Guy L."/>
            <person name="Ettema T.J."/>
        </authorList>
    </citation>
    <scope>NUCLEOTIDE SEQUENCE</scope>
</reference>
<organism evidence="1">
    <name type="scientific">marine sediment metagenome</name>
    <dbReference type="NCBI Taxonomy" id="412755"/>
    <lineage>
        <taxon>unclassified sequences</taxon>
        <taxon>metagenomes</taxon>
        <taxon>ecological metagenomes</taxon>
    </lineage>
</organism>
<evidence type="ECO:0008006" key="2">
    <source>
        <dbReference type="Google" id="ProtNLM"/>
    </source>
</evidence>
<proteinExistence type="predicted"/>
<protein>
    <recommendedName>
        <fullName evidence="2">Ribbon-helix-helix protein CopG domain-containing protein</fullName>
    </recommendedName>
</protein>